<dbReference type="Pfam" id="PF08571">
    <property type="entry name" value="Yos1"/>
    <property type="match status" value="1"/>
</dbReference>
<comment type="caution">
    <text evidence="8">The sequence shown here is derived from an EMBL/GenBank/DDBJ whole genome shotgun (WGS) entry which is preliminary data.</text>
</comment>
<organism evidence="8 9">
    <name type="scientific">Endocarpon pusillum</name>
    <dbReference type="NCBI Taxonomy" id="364733"/>
    <lineage>
        <taxon>Eukaryota</taxon>
        <taxon>Fungi</taxon>
        <taxon>Dikarya</taxon>
        <taxon>Ascomycota</taxon>
        <taxon>Pezizomycotina</taxon>
        <taxon>Eurotiomycetes</taxon>
        <taxon>Chaetothyriomycetidae</taxon>
        <taxon>Verrucariales</taxon>
        <taxon>Verrucariaceae</taxon>
        <taxon>Endocarpon</taxon>
    </lineage>
</organism>
<keyword evidence="6" id="KW-0472">Membrane</keyword>
<dbReference type="GO" id="GO:0030134">
    <property type="term" value="C:COPII-coated ER to Golgi transport vesicle"/>
    <property type="evidence" value="ECO:0007669"/>
    <property type="project" value="TreeGrafter"/>
</dbReference>
<comment type="subcellular location">
    <subcellularLocation>
        <location evidence="1">Membrane</location>
    </subcellularLocation>
</comment>
<sequence>MALFFGLGAFVKLFYVIVLLLNAVSVLSEDRFLARSVSRMSFHPRTILTHFSKVGWGRTQADAGFGGRDDSGTKARTVDLIASVRTVMRSTAHEYEGLKRQTLLTQVERSTINSDKYDHHFIRTRSGLREDRNWHYACFTAWERIEKCSIMLRRTSQIPEVLVTVSPILYMEQVLQTVLSTRKSCGGLKSTSRCHAFRSTKPFCRFFVIQKVILGSVTSLSDALAMESTSKTRWQLH</sequence>
<evidence type="ECO:0000313" key="9">
    <source>
        <dbReference type="Proteomes" id="UP000606974"/>
    </source>
</evidence>
<evidence type="ECO:0000256" key="1">
    <source>
        <dbReference type="ARBA" id="ARBA00004370"/>
    </source>
</evidence>
<keyword evidence="9" id="KW-1185">Reference proteome</keyword>
<keyword evidence="3" id="KW-0812">Transmembrane</keyword>
<evidence type="ECO:0000256" key="3">
    <source>
        <dbReference type="ARBA" id="ARBA00022692"/>
    </source>
</evidence>
<evidence type="ECO:0000256" key="6">
    <source>
        <dbReference type="ARBA" id="ARBA00023136"/>
    </source>
</evidence>
<dbReference type="Proteomes" id="UP000606974">
    <property type="component" value="Unassembled WGS sequence"/>
</dbReference>
<name>A0A8H7AF95_9EURO</name>
<accession>A0A8H7AF95</accession>
<evidence type="ECO:0000256" key="2">
    <source>
        <dbReference type="ARBA" id="ARBA00022448"/>
    </source>
</evidence>
<dbReference type="GO" id="GO:0015031">
    <property type="term" value="P:protein transport"/>
    <property type="evidence" value="ECO:0007669"/>
    <property type="project" value="UniProtKB-KW"/>
</dbReference>
<evidence type="ECO:0000256" key="7">
    <source>
        <dbReference type="ARBA" id="ARBA00024203"/>
    </source>
</evidence>
<evidence type="ECO:0000313" key="8">
    <source>
        <dbReference type="EMBL" id="KAF7508023.1"/>
    </source>
</evidence>
<evidence type="ECO:0000256" key="5">
    <source>
        <dbReference type="ARBA" id="ARBA00022989"/>
    </source>
</evidence>
<dbReference type="GO" id="GO:0000139">
    <property type="term" value="C:Golgi membrane"/>
    <property type="evidence" value="ECO:0007669"/>
    <property type="project" value="TreeGrafter"/>
</dbReference>
<dbReference type="PANTHER" id="PTHR15858:SF0">
    <property type="entry name" value="IMMEDIATE EARLY RESPONSE 3-INTERACTING PROTEIN 1"/>
    <property type="match status" value="1"/>
</dbReference>
<dbReference type="EMBL" id="JAACFV010000060">
    <property type="protein sequence ID" value="KAF7508023.1"/>
    <property type="molecule type" value="Genomic_DNA"/>
</dbReference>
<dbReference type="GO" id="GO:0006888">
    <property type="term" value="P:endoplasmic reticulum to Golgi vesicle-mediated transport"/>
    <property type="evidence" value="ECO:0007669"/>
    <property type="project" value="TreeGrafter"/>
</dbReference>
<keyword evidence="2" id="KW-0813">Transport</keyword>
<gene>
    <name evidence="8" type="ORF">GJ744_009920</name>
</gene>
<dbReference type="AlphaFoldDB" id="A0A8H7AF95"/>
<reference evidence="8" key="1">
    <citation type="submission" date="2020-02" db="EMBL/GenBank/DDBJ databases">
        <authorList>
            <person name="Palmer J.M."/>
        </authorList>
    </citation>
    <scope>NUCLEOTIDE SEQUENCE</scope>
    <source>
        <strain evidence="8">EPUS1.4</strain>
        <tissue evidence="8">Thallus</tissue>
    </source>
</reference>
<keyword evidence="4" id="KW-0653">Protein transport</keyword>
<dbReference type="OrthoDB" id="15356at2759"/>
<evidence type="ECO:0000256" key="4">
    <source>
        <dbReference type="ARBA" id="ARBA00022927"/>
    </source>
</evidence>
<protein>
    <submittedName>
        <fullName evidence="8">Uncharacterized protein</fullName>
    </submittedName>
</protein>
<comment type="similarity">
    <text evidence="7">Belongs to the YOS1 family.</text>
</comment>
<keyword evidence="5" id="KW-1133">Transmembrane helix</keyword>
<proteinExistence type="inferred from homology"/>
<dbReference type="InterPro" id="IPR013880">
    <property type="entry name" value="Yos1"/>
</dbReference>
<dbReference type="GO" id="GO:0005789">
    <property type="term" value="C:endoplasmic reticulum membrane"/>
    <property type="evidence" value="ECO:0007669"/>
    <property type="project" value="TreeGrafter"/>
</dbReference>
<dbReference type="PANTHER" id="PTHR15858">
    <property type="entry name" value="IMMEDIATE EARLY RESPONSE 3-INTERACTING PROTEIN 1"/>
    <property type="match status" value="1"/>
</dbReference>